<dbReference type="InterPro" id="IPR050466">
    <property type="entry name" value="Carboxylest/Gibb_receptor"/>
</dbReference>
<feature type="compositionally biased region" description="Polar residues" evidence="2">
    <location>
        <begin position="26"/>
        <end position="41"/>
    </location>
</feature>
<dbReference type="GO" id="GO:0016787">
    <property type="term" value="F:hydrolase activity"/>
    <property type="evidence" value="ECO:0007669"/>
    <property type="project" value="InterPro"/>
</dbReference>
<reference evidence="5" key="2">
    <citation type="journal article" date="2017" name="J. Anim. Genet.">
        <title>Multiple reference genome sequences of hot pepper reveal the massive evolution of plant disease resistance genes by retroduplication.</title>
        <authorList>
            <person name="Kim S."/>
            <person name="Park J."/>
            <person name="Yeom S.-I."/>
            <person name="Kim Y.-M."/>
            <person name="Seo E."/>
            <person name="Kim K.-T."/>
            <person name="Kim M.-S."/>
            <person name="Lee J.M."/>
            <person name="Cheong K."/>
            <person name="Shin H.-S."/>
            <person name="Kim S.-B."/>
            <person name="Han K."/>
            <person name="Lee J."/>
            <person name="Park M."/>
            <person name="Lee H.-A."/>
            <person name="Lee H.-Y."/>
            <person name="Lee Y."/>
            <person name="Oh S."/>
            <person name="Lee J.H."/>
            <person name="Choi E."/>
            <person name="Choi E."/>
            <person name="Lee S.E."/>
            <person name="Jeon J."/>
            <person name="Kim H."/>
            <person name="Choi G."/>
            <person name="Song H."/>
            <person name="Lee J."/>
            <person name="Lee S.-C."/>
            <person name="Kwon J.-K."/>
            <person name="Lee H.-Y."/>
            <person name="Koo N."/>
            <person name="Hong Y."/>
            <person name="Kim R.W."/>
            <person name="Kang W.-H."/>
            <person name="Huh J.H."/>
            <person name="Kang B.-C."/>
            <person name="Yang T.-J."/>
            <person name="Lee Y.-H."/>
            <person name="Bennetzen J.L."/>
            <person name="Choi D."/>
        </authorList>
    </citation>
    <scope>NUCLEOTIDE SEQUENCE [LARGE SCALE GENOMIC DNA]</scope>
    <source>
        <strain evidence="5">cv. PBC81</strain>
    </source>
</reference>
<dbReference type="AlphaFoldDB" id="A0A2G2W3Q0"/>
<evidence type="ECO:0000313" key="4">
    <source>
        <dbReference type="EMBL" id="PHT39867.1"/>
    </source>
</evidence>
<dbReference type="EMBL" id="MLFT02000008">
    <property type="protein sequence ID" value="PHT39867.1"/>
    <property type="molecule type" value="Genomic_DNA"/>
</dbReference>
<evidence type="ECO:0000259" key="3">
    <source>
        <dbReference type="Pfam" id="PF07859"/>
    </source>
</evidence>
<feature type="domain" description="Alpha/beta hydrolase fold-3" evidence="3">
    <location>
        <begin position="88"/>
        <end position="309"/>
    </location>
</feature>
<reference evidence="4 5" key="1">
    <citation type="journal article" date="2017" name="Genome Biol.">
        <title>New reference genome sequences of hot pepper reveal the massive evolution of plant disease-resistance genes by retroduplication.</title>
        <authorList>
            <person name="Kim S."/>
            <person name="Park J."/>
            <person name="Yeom S.I."/>
            <person name="Kim Y.M."/>
            <person name="Seo E."/>
            <person name="Kim K.T."/>
            <person name="Kim M.S."/>
            <person name="Lee J.M."/>
            <person name="Cheong K."/>
            <person name="Shin H.S."/>
            <person name="Kim S.B."/>
            <person name="Han K."/>
            <person name="Lee J."/>
            <person name="Park M."/>
            <person name="Lee H.A."/>
            <person name="Lee H.Y."/>
            <person name="Lee Y."/>
            <person name="Oh S."/>
            <person name="Lee J.H."/>
            <person name="Choi E."/>
            <person name="Choi E."/>
            <person name="Lee S.E."/>
            <person name="Jeon J."/>
            <person name="Kim H."/>
            <person name="Choi G."/>
            <person name="Song H."/>
            <person name="Lee J."/>
            <person name="Lee S.C."/>
            <person name="Kwon J.K."/>
            <person name="Lee H.Y."/>
            <person name="Koo N."/>
            <person name="Hong Y."/>
            <person name="Kim R.W."/>
            <person name="Kang W.H."/>
            <person name="Huh J.H."/>
            <person name="Kang B.C."/>
            <person name="Yang T.J."/>
            <person name="Lee Y.H."/>
            <person name="Bennetzen J.L."/>
            <person name="Choi D."/>
        </authorList>
    </citation>
    <scope>NUCLEOTIDE SEQUENCE [LARGE SCALE GENOMIC DNA]</scope>
    <source>
        <strain evidence="5">cv. PBC81</strain>
    </source>
</reference>
<organism evidence="4 5">
    <name type="scientific">Capsicum baccatum</name>
    <name type="common">Peruvian pepper</name>
    <dbReference type="NCBI Taxonomy" id="33114"/>
    <lineage>
        <taxon>Eukaryota</taxon>
        <taxon>Viridiplantae</taxon>
        <taxon>Streptophyta</taxon>
        <taxon>Embryophyta</taxon>
        <taxon>Tracheophyta</taxon>
        <taxon>Spermatophyta</taxon>
        <taxon>Magnoliopsida</taxon>
        <taxon>eudicotyledons</taxon>
        <taxon>Gunneridae</taxon>
        <taxon>Pentapetalae</taxon>
        <taxon>asterids</taxon>
        <taxon>lamiids</taxon>
        <taxon>Solanales</taxon>
        <taxon>Solanaceae</taxon>
        <taxon>Solanoideae</taxon>
        <taxon>Capsiceae</taxon>
        <taxon>Capsicum</taxon>
    </lineage>
</organism>
<comment type="similarity">
    <text evidence="1">Belongs to the 'GDXG' lipolytic enzyme family.</text>
</comment>
<dbReference type="Pfam" id="PF07859">
    <property type="entry name" value="Abhydrolase_3"/>
    <property type="match status" value="1"/>
</dbReference>
<dbReference type="Gene3D" id="3.40.50.1820">
    <property type="entry name" value="alpha/beta hydrolase"/>
    <property type="match status" value="1"/>
</dbReference>
<sequence length="341" mass="37905">MAEQNNNTSELTMEDAYKYLKVTKNPDGSLTRNPQVPNVPSNPEIDPNSPNKLVSLSKDIPLNPTTNTFIRLYRPVSPPPSNVKLPLIIYFHGGGFMLLSVSSIIFHESCNVMSSQFPAVIASVEYRLAPENRLPAAYDDAVDAMKWARDQAVNGGEPWLKEFVDFSKVFLMGSSSGGNIVYHAGLRALDMDLDPIKIVGLIMNQPFFGGVKRTESQLKFVHDKIVPLHVNDLMWSLALPEGANHDHEYCNPLIKEAELKEKIKRLPKCLIRGYAGDPLVDGQKSFAKMVESHGVHVTPQFLETGHHAVEIFDPKSAQDLYDSIKDFVKSICDENVGKSAM</sequence>
<proteinExistence type="inferred from homology"/>
<keyword evidence="5" id="KW-1185">Reference proteome</keyword>
<evidence type="ECO:0000313" key="5">
    <source>
        <dbReference type="Proteomes" id="UP000224567"/>
    </source>
</evidence>
<dbReference type="SUPFAM" id="SSF53474">
    <property type="entry name" value="alpha/beta-Hydrolases"/>
    <property type="match status" value="1"/>
</dbReference>
<evidence type="ECO:0000256" key="2">
    <source>
        <dbReference type="SAM" id="MobiDB-lite"/>
    </source>
</evidence>
<evidence type="ECO:0000256" key="1">
    <source>
        <dbReference type="ARBA" id="ARBA00010515"/>
    </source>
</evidence>
<protein>
    <submittedName>
        <fullName evidence="4">Carboxylesterase 8</fullName>
    </submittedName>
</protein>
<feature type="region of interest" description="Disordered" evidence="2">
    <location>
        <begin position="22"/>
        <end position="50"/>
    </location>
</feature>
<dbReference type="OrthoDB" id="408631at2759"/>
<gene>
    <name evidence="4" type="ORF">CQW23_18721</name>
</gene>
<name>A0A2G2W3Q0_CAPBA</name>
<dbReference type="PANTHER" id="PTHR23024">
    <property type="entry name" value="ARYLACETAMIDE DEACETYLASE"/>
    <property type="match status" value="1"/>
</dbReference>
<dbReference type="Proteomes" id="UP000224567">
    <property type="component" value="Unassembled WGS sequence"/>
</dbReference>
<comment type="caution">
    <text evidence="4">The sequence shown here is derived from an EMBL/GenBank/DDBJ whole genome shotgun (WGS) entry which is preliminary data.</text>
</comment>
<dbReference type="InterPro" id="IPR013094">
    <property type="entry name" value="AB_hydrolase_3"/>
</dbReference>
<dbReference type="STRING" id="33114.A0A2G2W3Q0"/>
<dbReference type="InterPro" id="IPR029058">
    <property type="entry name" value="AB_hydrolase_fold"/>
</dbReference>
<accession>A0A2G2W3Q0</accession>
<dbReference type="PANTHER" id="PTHR23024:SF113">
    <property type="entry name" value="CARBOXYLESTERASE 8-RELATED"/>
    <property type="match status" value="1"/>
</dbReference>